<comment type="subcellular location">
    <subcellularLocation>
        <location evidence="1">Membrane</location>
        <topology evidence="1">Multi-pass membrane protein</topology>
    </subcellularLocation>
</comment>
<dbReference type="GO" id="GO:0016020">
    <property type="term" value="C:membrane"/>
    <property type="evidence" value="ECO:0007669"/>
    <property type="project" value="UniProtKB-SubCell"/>
</dbReference>
<dbReference type="Proteomes" id="UP000580250">
    <property type="component" value="Unassembled WGS sequence"/>
</dbReference>
<proteinExistence type="predicted"/>
<keyword evidence="2 5" id="KW-0812">Transmembrane</keyword>
<feature type="transmembrane region" description="Helical" evidence="5">
    <location>
        <begin position="194"/>
        <end position="221"/>
    </location>
</feature>
<dbReference type="Pfam" id="PF00335">
    <property type="entry name" value="Tetraspanin"/>
    <property type="match status" value="1"/>
</dbReference>
<keyword evidence="3 5" id="KW-1133">Transmembrane helix</keyword>
<sequence length="227" mass="26118">MSSSYCSNFSQKILKLISLILLFIGILIASFISWLRFDEIFELKLRQILIFSDPSMAPPELIDTKLIFRQTYFALFWIFLIFGIILILAGLFGILSICTKNKPFNGLLCMLLILLIFVQVFALFLIMIFKDKIYTLLSGYLSTSLKYNLQDAVVIQERFSCCGDDDITATYNYRCIEFGQPSCHQLLSKYFNLIFLSIGIFLTILIFIELLAIIICVILLCKRGDQQ</sequence>
<organism evidence="6 7">
    <name type="scientific">Meloidogyne enterolobii</name>
    <name type="common">Root-knot nematode worm</name>
    <name type="synonym">Meloidogyne mayaguensis</name>
    <dbReference type="NCBI Taxonomy" id="390850"/>
    <lineage>
        <taxon>Eukaryota</taxon>
        <taxon>Metazoa</taxon>
        <taxon>Ecdysozoa</taxon>
        <taxon>Nematoda</taxon>
        <taxon>Chromadorea</taxon>
        <taxon>Rhabditida</taxon>
        <taxon>Tylenchina</taxon>
        <taxon>Tylenchomorpha</taxon>
        <taxon>Tylenchoidea</taxon>
        <taxon>Meloidogynidae</taxon>
        <taxon>Meloidogyninae</taxon>
        <taxon>Meloidogyne</taxon>
    </lineage>
</organism>
<feature type="transmembrane region" description="Helical" evidence="5">
    <location>
        <begin position="12"/>
        <end position="35"/>
    </location>
</feature>
<evidence type="ECO:0000313" key="7">
    <source>
        <dbReference type="Proteomes" id="UP000580250"/>
    </source>
</evidence>
<reference evidence="6 7" key="1">
    <citation type="submission" date="2020-08" db="EMBL/GenBank/DDBJ databases">
        <authorList>
            <person name="Koutsovoulos G."/>
            <person name="Danchin GJ E."/>
        </authorList>
    </citation>
    <scope>NUCLEOTIDE SEQUENCE [LARGE SCALE GENOMIC DNA]</scope>
</reference>
<comment type="caution">
    <text evidence="6">The sequence shown here is derived from an EMBL/GenBank/DDBJ whole genome shotgun (WGS) entry which is preliminary data.</text>
</comment>
<name>A0A6V7UTH1_MELEN</name>
<dbReference type="AlphaFoldDB" id="A0A6V7UTH1"/>
<evidence type="ECO:0000256" key="3">
    <source>
        <dbReference type="ARBA" id="ARBA00022989"/>
    </source>
</evidence>
<feature type="transmembrane region" description="Helical" evidence="5">
    <location>
        <begin position="74"/>
        <end position="95"/>
    </location>
</feature>
<evidence type="ECO:0000256" key="4">
    <source>
        <dbReference type="ARBA" id="ARBA00023136"/>
    </source>
</evidence>
<evidence type="ECO:0000256" key="2">
    <source>
        <dbReference type="ARBA" id="ARBA00022692"/>
    </source>
</evidence>
<keyword evidence="4 5" id="KW-0472">Membrane</keyword>
<evidence type="ECO:0000256" key="1">
    <source>
        <dbReference type="ARBA" id="ARBA00004141"/>
    </source>
</evidence>
<dbReference type="InterPro" id="IPR018499">
    <property type="entry name" value="Tetraspanin/Peripherin"/>
</dbReference>
<evidence type="ECO:0000313" key="6">
    <source>
        <dbReference type="EMBL" id="CAD2164514.1"/>
    </source>
</evidence>
<accession>A0A6V7UTH1</accession>
<dbReference type="EMBL" id="CAJEWN010000104">
    <property type="protein sequence ID" value="CAD2164514.1"/>
    <property type="molecule type" value="Genomic_DNA"/>
</dbReference>
<feature type="transmembrane region" description="Helical" evidence="5">
    <location>
        <begin position="107"/>
        <end position="129"/>
    </location>
</feature>
<gene>
    <name evidence="6" type="ORF">MENT_LOCUS16604</name>
</gene>
<protein>
    <submittedName>
        <fullName evidence="6">Uncharacterized protein</fullName>
    </submittedName>
</protein>
<evidence type="ECO:0000256" key="5">
    <source>
        <dbReference type="SAM" id="Phobius"/>
    </source>
</evidence>